<organism evidence="2 3">
    <name type="scientific">Marichromatium purpuratum 984</name>
    <dbReference type="NCBI Taxonomy" id="765910"/>
    <lineage>
        <taxon>Bacteria</taxon>
        <taxon>Pseudomonadati</taxon>
        <taxon>Pseudomonadota</taxon>
        <taxon>Gammaproteobacteria</taxon>
        <taxon>Chromatiales</taxon>
        <taxon>Chromatiaceae</taxon>
        <taxon>Marichromatium</taxon>
    </lineage>
</organism>
<dbReference type="HOGENOM" id="CLU_2106024_0_0_6"/>
<gene>
    <name evidence="2" type="ORF">MARPU_10805</name>
</gene>
<dbReference type="Proteomes" id="UP000005275">
    <property type="component" value="Chromosome"/>
</dbReference>
<accession>W0E7P4</accession>
<dbReference type="InterPro" id="IPR054209">
    <property type="entry name" value="DUF6916"/>
</dbReference>
<keyword evidence="3" id="KW-1185">Reference proteome</keyword>
<evidence type="ECO:0000313" key="2">
    <source>
        <dbReference type="EMBL" id="AHF05543.1"/>
    </source>
</evidence>
<dbReference type="Pfam" id="PF21880">
    <property type="entry name" value="DUF6916"/>
    <property type="match status" value="1"/>
</dbReference>
<evidence type="ECO:0000313" key="3">
    <source>
        <dbReference type="Proteomes" id="UP000005275"/>
    </source>
</evidence>
<dbReference type="EMBL" id="CP007031">
    <property type="protein sequence ID" value="AHF05543.1"/>
    <property type="molecule type" value="Genomic_DNA"/>
</dbReference>
<evidence type="ECO:0000259" key="1">
    <source>
        <dbReference type="Pfam" id="PF21880"/>
    </source>
</evidence>
<sequence>MSEQAAPSSLYMLRADHFRDKVGHPFQLETMGGALPLTLVEVHEGEAPLFSGSERRPFRLTFLGPPGVLPTACHLMMNLRHATLGLIEGVFIGPNVGDVGRYHDRPAQLWSATFT</sequence>
<proteinExistence type="predicted"/>
<feature type="domain" description="DUF6916" evidence="1">
    <location>
        <begin position="13"/>
        <end position="98"/>
    </location>
</feature>
<dbReference type="KEGG" id="mpur:MARPU_10805"/>
<dbReference type="RefSeq" id="WP_005223328.1">
    <property type="nucleotide sequence ID" value="NZ_CP007031.1"/>
</dbReference>
<dbReference type="AlphaFoldDB" id="W0E7P4"/>
<name>W0E7P4_MARPU</name>
<reference evidence="2 3" key="1">
    <citation type="submission" date="2013-12" db="EMBL/GenBank/DDBJ databases">
        <authorList>
            <consortium name="DOE Joint Genome Institute"/>
            <person name="Bryant D.A."/>
            <person name="Huntemann M."/>
            <person name="Han J."/>
            <person name="Chen A."/>
            <person name="Kyrpides N."/>
            <person name="Mavromatis K."/>
            <person name="Markowitz V."/>
            <person name="Palaniappan K."/>
            <person name="Ivanova N."/>
            <person name="Schaumberg A."/>
            <person name="Pati A."/>
            <person name="Liolios K."/>
            <person name="Nordberg H.P."/>
            <person name="Cantor M.N."/>
            <person name="Hua S.X."/>
            <person name="Woyke T."/>
        </authorList>
    </citation>
    <scope>NUCLEOTIDE SEQUENCE [LARGE SCALE GENOMIC DNA]</scope>
    <source>
        <strain evidence="2 3">984</strain>
    </source>
</reference>
<protein>
    <recommendedName>
        <fullName evidence="1">DUF6916 domain-containing protein</fullName>
    </recommendedName>
</protein>